<sequence>MVSPLNYRIIFLLVNGFLLPMAHATSTILEEVCHKVVDIDFCLNVFGSDPATRTASLPQLGQLAIAKATDKASTTRTDIKARSFFATDPKIRDLLNQCVHEYDDALVLIRMAAVDLKKARYAFVYQHASGAAREVFACEQGFIDKSVPSPLTRANLQLRDYCNIIEVIANFSDHEKTK</sequence>
<dbReference type="InterPro" id="IPR052421">
    <property type="entry name" value="PCW_Enzyme_Inhibitor"/>
</dbReference>
<dbReference type="InterPro" id="IPR035513">
    <property type="entry name" value="Invertase/methylesterase_inhib"/>
</dbReference>
<evidence type="ECO:0000313" key="6">
    <source>
        <dbReference type="EMBL" id="KZV14576.1"/>
    </source>
</evidence>
<protein>
    <submittedName>
        <fullName evidence="6">Invertase inhibitor</fullName>
    </submittedName>
</protein>
<dbReference type="AlphaFoldDB" id="A0A2Z6ZZC7"/>
<evidence type="ECO:0000256" key="1">
    <source>
        <dbReference type="ARBA" id="ARBA00022729"/>
    </source>
</evidence>
<comment type="similarity">
    <text evidence="3">Belongs to the PMEI family.</text>
</comment>
<dbReference type="CDD" id="cd15797">
    <property type="entry name" value="PMEI"/>
    <property type="match status" value="1"/>
</dbReference>
<dbReference type="InterPro" id="IPR034086">
    <property type="entry name" value="PMEI_plant"/>
</dbReference>
<dbReference type="Proteomes" id="UP000250235">
    <property type="component" value="Unassembled WGS sequence"/>
</dbReference>
<keyword evidence="7" id="KW-1185">Reference proteome</keyword>
<evidence type="ECO:0000259" key="5">
    <source>
        <dbReference type="SMART" id="SM00856"/>
    </source>
</evidence>
<feature type="signal peptide" evidence="4">
    <location>
        <begin position="1"/>
        <end position="24"/>
    </location>
</feature>
<dbReference type="SUPFAM" id="SSF101148">
    <property type="entry name" value="Plant invertase/pectin methylesterase inhibitor"/>
    <property type="match status" value="1"/>
</dbReference>
<reference evidence="6 7" key="1">
    <citation type="journal article" date="2015" name="Proc. Natl. Acad. Sci. U.S.A.">
        <title>The resurrection genome of Boea hygrometrica: A blueprint for survival of dehydration.</title>
        <authorList>
            <person name="Xiao L."/>
            <person name="Yang G."/>
            <person name="Zhang L."/>
            <person name="Yang X."/>
            <person name="Zhao S."/>
            <person name="Ji Z."/>
            <person name="Zhou Q."/>
            <person name="Hu M."/>
            <person name="Wang Y."/>
            <person name="Chen M."/>
            <person name="Xu Y."/>
            <person name="Jin H."/>
            <person name="Xiao X."/>
            <person name="Hu G."/>
            <person name="Bao F."/>
            <person name="Hu Y."/>
            <person name="Wan P."/>
            <person name="Li L."/>
            <person name="Deng X."/>
            <person name="Kuang T."/>
            <person name="Xiang C."/>
            <person name="Zhu J.K."/>
            <person name="Oliver M.J."/>
            <person name="He Y."/>
        </authorList>
    </citation>
    <scope>NUCLEOTIDE SEQUENCE [LARGE SCALE GENOMIC DNA]</scope>
    <source>
        <strain evidence="7">cv. XS01</strain>
    </source>
</reference>
<dbReference type="PANTHER" id="PTHR36710">
    <property type="entry name" value="PECTINESTERASE INHIBITOR-LIKE"/>
    <property type="match status" value="1"/>
</dbReference>
<organism evidence="6 7">
    <name type="scientific">Dorcoceras hygrometricum</name>
    <dbReference type="NCBI Taxonomy" id="472368"/>
    <lineage>
        <taxon>Eukaryota</taxon>
        <taxon>Viridiplantae</taxon>
        <taxon>Streptophyta</taxon>
        <taxon>Embryophyta</taxon>
        <taxon>Tracheophyta</taxon>
        <taxon>Spermatophyta</taxon>
        <taxon>Magnoliopsida</taxon>
        <taxon>eudicotyledons</taxon>
        <taxon>Gunneridae</taxon>
        <taxon>Pentapetalae</taxon>
        <taxon>asterids</taxon>
        <taxon>lamiids</taxon>
        <taxon>Lamiales</taxon>
        <taxon>Gesneriaceae</taxon>
        <taxon>Didymocarpoideae</taxon>
        <taxon>Trichosporeae</taxon>
        <taxon>Loxocarpinae</taxon>
        <taxon>Dorcoceras</taxon>
    </lineage>
</organism>
<dbReference type="OrthoDB" id="928400at2759"/>
<evidence type="ECO:0000256" key="2">
    <source>
        <dbReference type="ARBA" id="ARBA00023157"/>
    </source>
</evidence>
<keyword evidence="2" id="KW-1015">Disulfide bond</keyword>
<dbReference type="Pfam" id="PF04043">
    <property type="entry name" value="PMEI"/>
    <property type="match status" value="1"/>
</dbReference>
<evidence type="ECO:0000256" key="3">
    <source>
        <dbReference type="ARBA" id="ARBA00038471"/>
    </source>
</evidence>
<name>A0A2Z6ZZC7_9LAMI</name>
<dbReference type="Gene3D" id="1.20.140.40">
    <property type="entry name" value="Invertase/pectin methylesterase inhibitor family protein"/>
    <property type="match status" value="1"/>
</dbReference>
<evidence type="ECO:0000256" key="4">
    <source>
        <dbReference type="SAM" id="SignalP"/>
    </source>
</evidence>
<dbReference type="EMBL" id="KV020378">
    <property type="protein sequence ID" value="KZV14576.1"/>
    <property type="molecule type" value="Genomic_DNA"/>
</dbReference>
<dbReference type="InterPro" id="IPR006501">
    <property type="entry name" value="Pectinesterase_inhib_dom"/>
</dbReference>
<dbReference type="NCBIfam" id="TIGR01614">
    <property type="entry name" value="PME_inhib"/>
    <property type="match status" value="1"/>
</dbReference>
<proteinExistence type="inferred from homology"/>
<keyword evidence="1 4" id="KW-0732">Signal</keyword>
<dbReference type="PANTHER" id="PTHR36710:SF18">
    <property type="entry name" value="PECTINESTERASE INHIBITOR 5-RELATED"/>
    <property type="match status" value="1"/>
</dbReference>
<evidence type="ECO:0000313" key="7">
    <source>
        <dbReference type="Proteomes" id="UP000250235"/>
    </source>
</evidence>
<feature type="chain" id="PRO_5016295520" evidence="4">
    <location>
        <begin position="25"/>
        <end position="178"/>
    </location>
</feature>
<accession>A0A2Z6ZZC7</accession>
<feature type="domain" description="Pectinesterase inhibitor" evidence="5">
    <location>
        <begin position="24"/>
        <end position="168"/>
    </location>
</feature>
<dbReference type="SMART" id="SM00856">
    <property type="entry name" value="PMEI"/>
    <property type="match status" value="1"/>
</dbReference>
<dbReference type="GO" id="GO:0046910">
    <property type="term" value="F:pectinesterase inhibitor activity"/>
    <property type="evidence" value="ECO:0007669"/>
    <property type="project" value="InterPro"/>
</dbReference>
<gene>
    <name evidence="6" type="ORF">F511_42512</name>
</gene>